<accession>A0AAD7VFF6</accession>
<gene>
    <name evidence="1" type="ORF">O6P43_004018</name>
</gene>
<reference evidence="1" key="1">
    <citation type="journal article" date="2023" name="Science">
        <title>Elucidation of the pathway for biosynthesis of saponin adjuvants from the soapbark tree.</title>
        <authorList>
            <person name="Reed J."/>
            <person name="Orme A."/>
            <person name="El-Demerdash A."/>
            <person name="Owen C."/>
            <person name="Martin L.B.B."/>
            <person name="Misra R.C."/>
            <person name="Kikuchi S."/>
            <person name="Rejzek M."/>
            <person name="Martin A.C."/>
            <person name="Harkess A."/>
            <person name="Leebens-Mack J."/>
            <person name="Louveau T."/>
            <person name="Stephenson M.J."/>
            <person name="Osbourn A."/>
        </authorList>
    </citation>
    <scope>NUCLEOTIDE SEQUENCE</scope>
    <source>
        <strain evidence="1">S10</strain>
    </source>
</reference>
<dbReference type="KEGG" id="qsa:O6P43_004018"/>
<dbReference type="AlphaFoldDB" id="A0AAD7VFF6"/>
<dbReference type="EMBL" id="JARAOO010000003">
    <property type="protein sequence ID" value="KAJ7973853.1"/>
    <property type="molecule type" value="Genomic_DNA"/>
</dbReference>
<keyword evidence="2" id="KW-1185">Reference proteome</keyword>
<comment type="caution">
    <text evidence="1">The sequence shown here is derived from an EMBL/GenBank/DDBJ whole genome shotgun (WGS) entry which is preliminary data.</text>
</comment>
<sequence>MPYFSENNAFPESKFRINCLKQRLHSCEQYAHKLALRKVRWSENLPRFHSCYLIESSALTVERSKDKESRDSENMIPSKIIDKYVMKAEDDVPLFFYAYTPTQSSVKNLIGGTTTVEGDINSASVILIHNNLSVLPKGSNPTFHCQKPQIAGRGRKSLHSNDILSLIRHTK</sequence>
<proteinExistence type="predicted"/>
<evidence type="ECO:0000313" key="2">
    <source>
        <dbReference type="Proteomes" id="UP001163823"/>
    </source>
</evidence>
<protein>
    <submittedName>
        <fullName evidence="1">ABI family</fullName>
    </submittedName>
</protein>
<dbReference type="EMBL" id="JARAOO010000003">
    <property type="protein sequence ID" value="KAJ7973851.1"/>
    <property type="molecule type" value="Genomic_DNA"/>
</dbReference>
<dbReference type="Proteomes" id="UP001163823">
    <property type="component" value="Chromosome 3"/>
</dbReference>
<name>A0AAD7VFF6_QUISA</name>
<organism evidence="1 2">
    <name type="scientific">Quillaja saponaria</name>
    <name type="common">Soap bark tree</name>
    <dbReference type="NCBI Taxonomy" id="32244"/>
    <lineage>
        <taxon>Eukaryota</taxon>
        <taxon>Viridiplantae</taxon>
        <taxon>Streptophyta</taxon>
        <taxon>Embryophyta</taxon>
        <taxon>Tracheophyta</taxon>
        <taxon>Spermatophyta</taxon>
        <taxon>Magnoliopsida</taxon>
        <taxon>eudicotyledons</taxon>
        <taxon>Gunneridae</taxon>
        <taxon>Pentapetalae</taxon>
        <taxon>rosids</taxon>
        <taxon>fabids</taxon>
        <taxon>Fabales</taxon>
        <taxon>Quillajaceae</taxon>
        <taxon>Quillaja</taxon>
    </lineage>
</organism>
<evidence type="ECO:0000313" key="1">
    <source>
        <dbReference type="EMBL" id="KAJ7973851.1"/>
    </source>
</evidence>